<gene>
    <name evidence="1" type="ORF">GMOD_00010330</name>
</gene>
<reference evidence="1 2" key="1">
    <citation type="journal article" date="2014" name="PLoS ONE">
        <title>De novo Genome Assembly of the Fungal Plant Pathogen Pyrenophora semeniperda.</title>
        <authorList>
            <person name="Soliai M.M."/>
            <person name="Meyer S.E."/>
            <person name="Udall J.A."/>
            <person name="Elzinga D.E."/>
            <person name="Hermansen R.A."/>
            <person name="Bodily P.M."/>
            <person name="Hart A.A."/>
            <person name="Coleman C.E."/>
        </authorList>
    </citation>
    <scope>NUCLEOTIDE SEQUENCE [LARGE SCALE GENOMIC DNA]</scope>
    <source>
        <strain evidence="1 2">CCB06</strain>
        <tissue evidence="1">Mycelium</tissue>
    </source>
</reference>
<protein>
    <submittedName>
        <fullName evidence="1">Uncharacterized protein</fullName>
    </submittedName>
</protein>
<dbReference type="Proteomes" id="UP000265663">
    <property type="component" value="Unassembled WGS sequence"/>
</dbReference>
<keyword evidence="2" id="KW-1185">Reference proteome</keyword>
<dbReference type="EMBL" id="KE747820">
    <property type="protein sequence ID" value="RMZ69659.1"/>
    <property type="molecule type" value="Genomic_DNA"/>
</dbReference>
<dbReference type="AlphaFoldDB" id="A0A3M7M5I3"/>
<sequence>MDSILANPFSVKCSFSLINDAILEKSDKSKDLTPCIGYFKKNGIIICSISENLVTV</sequence>
<name>A0A3M7M5I3_9PLEO</name>
<accession>A0A3M7M5I3</accession>
<proteinExistence type="predicted"/>
<evidence type="ECO:0000313" key="2">
    <source>
        <dbReference type="Proteomes" id="UP000265663"/>
    </source>
</evidence>
<evidence type="ECO:0000313" key="1">
    <source>
        <dbReference type="EMBL" id="RMZ69659.1"/>
    </source>
</evidence>
<organism evidence="1 2">
    <name type="scientific">Pyrenophora seminiperda CCB06</name>
    <dbReference type="NCBI Taxonomy" id="1302712"/>
    <lineage>
        <taxon>Eukaryota</taxon>
        <taxon>Fungi</taxon>
        <taxon>Dikarya</taxon>
        <taxon>Ascomycota</taxon>
        <taxon>Pezizomycotina</taxon>
        <taxon>Dothideomycetes</taxon>
        <taxon>Pleosporomycetidae</taxon>
        <taxon>Pleosporales</taxon>
        <taxon>Pleosporineae</taxon>
        <taxon>Pleosporaceae</taxon>
        <taxon>Pyrenophora</taxon>
    </lineage>
</organism>